<proteinExistence type="predicted"/>
<organism evidence="3 5">
    <name type="scientific">Sanguibacteroides justesenii</name>
    <dbReference type="NCBI Taxonomy" id="1547597"/>
    <lineage>
        <taxon>Bacteria</taxon>
        <taxon>Pseudomonadati</taxon>
        <taxon>Bacteroidota</taxon>
        <taxon>Bacteroidia</taxon>
        <taxon>Bacteroidales</taxon>
        <taxon>Porphyromonadaceae</taxon>
        <taxon>Sanguibacteroides</taxon>
    </lineage>
</organism>
<evidence type="ECO:0000313" key="4">
    <source>
        <dbReference type="Proteomes" id="UP000031937"/>
    </source>
</evidence>
<dbReference type="Proteomes" id="UP000031937">
    <property type="component" value="Unassembled WGS sequence"/>
</dbReference>
<protein>
    <recommendedName>
        <fullName evidence="6">DUF4412 domain-containing protein</fullName>
    </recommendedName>
</protein>
<feature type="signal peptide" evidence="1">
    <location>
        <begin position="1"/>
        <end position="21"/>
    </location>
</feature>
<gene>
    <name evidence="3" type="ORF">BA92_05130</name>
    <name evidence="2" type="ORF">IE90_11190</name>
</gene>
<reference evidence="2 4" key="2">
    <citation type="submission" date="2014-07" db="EMBL/GenBank/DDBJ databases">
        <title>Porphyromonadaceae bacterium OUH 334697 = ATCC BAA-2682 = DSM 28341 draft genome.</title>
        <authorList>
            <person name="Sydenham T.V."/>
            <person name="Hasman H."/>
            <person name="Justesen U.S."/>
        </authorList>
    </citation>
    <scope>NUCLEOTIDE SEQUENCE [LARGE SCALE GENOMIC DNA]</scope>
    <source>
        <strain evidence="2 4">OUH 334697</strain>
    </source>
</reference>
<dbReference type="EMBL" id="JPIT01000031">
    <property type="protein sequence ID" value="KIO43674.1"/>
    <property type="molecule type" value="Genomic_DNA"/>
</dbReference>
<feature type="chain" id="PRO_5043118845" description="DUF4412 domain-containing protein" evidence="1">
    <location>
        <begin position="22"/>
        <end position="427"/>
    </location>
</feature>
<evidence type="ECO:0008006" key="6">
    <source>
        <dbReference type="Google" id="ProtNLM"/>
    </source>
</evidence>
<evidence type="ECO:0000313" key="2">
    <source>
        <dbReference type="EMBL" id="KIO43674.1"/>
    </source>
</evidence>
<keyword evidence="1" id="KW-0732">Signal</keyword>
<sequence length="427" mass="48507">MKKTIPIVVILTLLSYPGTLAHGQGLLKKIKQKAEKVLKQQEEKQKKQQTDTTDESLFYVDEFENEEEPVLGPNSPDAPKLLSFTIGKEKGKFDHEKGTIEITVERDIDFNQIVPYMTATEGASISPKSGQTLNFRKGGYITVRDKEGRKRVYELTLNIRGMEKKDLRTGVKQGTLQMRNTIQGFPEMKCTYYFDHYGKLFAMMTTMGTGAIYDYDKGRITLLSAVPTVEKVKRDVERVANLQTIELKEPTMKELENAMKNGLKEVEFVYDIYEIPHLEDKLECPLISNYEKMPPAFLSLMNARKLPNTTIAGKSCFTLEFAEPESGISMLYYCWNNIHFGGGIRGLAWTQVENFSESVPDGIFLPPKNYRPRAEYQAEINVVVEAAGKKLQQHVQPFMETPEVQALKTFLEAETRAQGVKNEITNP</sequence>
<dbReference type="OrthoDB" id="696008at2"/>
<evidence type="ECO:0000256" key="1">
    <source>
        <dbReference type="SAM" id="SignalP"/>
    </source>
</evidence>
<reference evidence="3 5" key="1">
    <citation type="submission" date="2014-07" db="EMBL/GenBank/DDBJ databases">
        <title>Porphyromonadaceae bacterium OUH 308042 = ATCC BAA-2681 = DSM 28342 draft genome.</title>
        <authorList>
            <person name="Sydenham T.V."/>
            <person name="Hasman H."/>
            <person name="Justensen U.S."/>
        </authorList>
    </citation>
    <scope>NUCLEOTIDE SEQUENCE [LARGE SCALE GENOMIC DNA]</scope>
    <source>
        <strain evidence="3 5">OUH 308042</strain>
    </source>
</reference>
<dbReference type="Gene3D" id="2.60.40.2340">
    <property type="match status" value="1"/>
</dbReference>
<accession>A0A0C3MH67</accession>
<keyword evidence="5" id="KW-1185">Reference proteome</keyword>
<comment type="caution">
    <text evidence="3">The sequence shown here is derived from an EMBL/GenBank/DDBJ whole genome shotgun (WGS) entry which is preliminary data.</text>
</comment>
<name>A0A0C3MH67_9PORP</name>
<evidence type="ECO:0000313" key="3">
    <source>
        <dbReference type="EMBL" id="KIO45838.1"/>
    </source>
</evidence>
<dbReference type="Proteomes" id="UP000031980">
    <property type="component" value="Unassembled WGS sequence"/>
</dbReference>
<dbReference type="AlphaFoldDB" id="A0A0C3MH67"/>
<dbReference type="RefSeq" id="WP_041503866.1">
    <property type="nucleotide sequence ID" value="NZ_JPIT01000031.1"/>
</dbReference>
<dbReference type="EMBL" id="JPIU01000037">
    <property type="protein sequence ID" value="KIO45838.1"/>
    <property type="molecule type" value="Genomic_DNA"/>
</dbReference>
<evidence type="ECO:0000313" key="5">
    <source>
        <dbReference type="Proteomes" id="UP000031980"/>
    </source>
</evidence>